<accession>A0AA39ZZ23</accession>
<gene>
    <name evidence="1" type="ORF">B0T26DRAFT_680004</name>
</gene>
<dbReference type="AlphaFoldDB" id="A0AA39ZZ23"/>
<sequence>MDPISTFSLAVNVLTLVDMAVRTGKTLSELYKSTSGFTRVSQELIQATDQFEKALAGLNSVNPQPATAQISGTDEATAAKQCRDTIQALKTLIDQSRAAKQSSVRTAMKSFQQHLAIKLNAISDEFPKLDESLKLIETIKEAIVLAEDSLKAMNYAAILAALRPATVDKRSMIQMPIPFPGSLATARRRIILKAGVGKIDFNEQKTMRGLVRGILYDVLRGNPEVAHVVFPEHWAPNRKLHNWAKCDNVKLCVSSREEPPIMKAFLSARRVTLHTLTRPDVMALVRNRLELNPHFQTLAQSDPTGISSSTFQSLIVHNAEGVYMWFVLLLKLVEEELAIGSSFPALQRLVETTPQDLDQFFARILESVPKHHSRGAYLVFAMMLVVRQDYYDVLNFPFRPPRIVDSLDEKRHSRGVDYILIDSRKVYALLCTAFAEELNSSVSSSMPLLRALVTRGADLYLPLNDDETMIHFLFQFPQA</sequence>
<keyword evidence="2" id="KW-1185">Reference proteome</keyword>
<organism evidence="1 2">
    <name type="scientific">Lasiosphaeria miniovina</name>
    <dbReference type="NCBI Taxonomy" id="1954250"/>
    <lineage>
        <taxon>Eukaryota</taxon>
        <taxon>Fungi</taxon>
        <taxon>Dikarya</taxon>
        <taxon>Ascomycota</taxon>
        <taxon>Pezizomycotina</taxon>
        <taxon>Sordariomycetes</taxon>
        <taxon>Sordariomycetidae</taxon>
        <taxon>Sordariales</taxon>
        <taxon>Lasiosphaeriaceae</taxon>
        <taxon>Lasiosphaeria</taxon>
    </lineage>
</organism>
<evidence type="ECO:0000313" key="2">
    <source>
        <dbReference type="Proteomes" id="UP001172101"/>
    </source>
</evidence>
<dbReference type="GeneID" id="85323703"/>
<evidence type="ECO:0000313" key="1">
    <source>
        <dbReference type="EMBL" id="KAK0706301.1"/>
    </source>
</evidence>
<evidence type="ECO:0008006" key="3">
    <source>
        <dbReference type="Google" id="ProtNLM"/>
    </source>
</evidence>
<dbReference type="PANTHER" id="PTHR10039">
    <property type="entry name" value="AMELOGENIN"/>
    <property type="match status" value="1"/>
</dbReference>
<proteinExistence type="predicted"/>
<name>A0AA39ZZ23_9PEZI</name>
<comment type="caution">
    <text evidence="1">The sequence shown here is derived from an EMBL/GenBank/DDBJ whole genome shotgun (WGS) entry which is preliminary data.</text>
</comment>
<dbReference type="EMBL" id="JAUIRO010000007">
    <property type="protein sequence ID" value="KAK0706301.1"/>
    <property type="molecule type" value="Genomic_DNA"/>
</dbReference>
<dbReference type="PANTHER" id="PTHR10039:SF5">
    <property type="entry name" value="NACHT DOMAIN-CONTAINING PROTEIN"/>
    <property type="match status" value="1"/>
</dbReference>
<dbReference type="Proteomes" id="UP001172101">
    <property type="component" value="Unassembled WGS sequence"/>
</dbReference>
<reference evidence="1" key="1">
    <citation type="submission" date="2023-06" db="EMBL/GenBank/DDBJ databases">
        <title>Genome-scale phylogeny and comparative genomics of the fungal order Sordariales.</title>
        <authorList>
            <consortium name="Lawrence Berkeley National Laboratory"/>
            <person name="Hensen N."/>
            <person name="Bonometti L."/>
            <person name="Westerberg I."/>
            <person name="Brannstrom I.O."/>
            <person name="Guillou S."/>
            <person name="Cros-Aarteil S."/>
            <person name="Calhoun S."/>
            <person name="Haridas S."/>
            <person name="Kuo A."/>
            <person name="Mondo S."/>
            <person name="Pangilinan J."/>
            <person name="Riley R."/>
            <person name="LaButti K."/>
            <person name="Andreopoulos B."/>
            <person name="Lipzen A."/>
            <person name="Chen C."/>
            <person name="Yanf M."/>
            <person name="Daum C."/>
            <person name="Ng V."/>
            <person name="Clum A."/>
            <person name="Steindorff A."/>
            <person name="Ohm R."/>
            <person name="Martin F."/>
            <person name="Silar P."/>
            <person name="Natvig D."/>
            <person name="Lalanne C."/>
            <person name="Gautier V."/>
            <person name="Ament-velasquez S.L."/>
            <person name="Kruys A."/>
            <person name="Hutchinson M.I."/>
            <person name="Powell A.J."/>
            <person name="Barry K."/>
            <person name="Miller A.N."/>
            <person name="Grigoriev I.V."/>
            <person name="Debuchy R."/>
            <person name="Gladieux P."/>
            <person name="Thoren M.H."/>
            <person name="Johannesson H."/>
        </authorList>
    </citation>
    <scope>NUCLEOTIDE SEQUENCE</scope>
    <source>
        <strain evidence="1">SMH2392-1A</strain>
    </source>
</reference>
<protein>
    <recommendedName>
        <fullName evidence="3">Fungal N-terminal domain-containing protein</fullName>
    </recommendedName>
</protein>
<dbReference type="RefSeq" id="XP_060291395.1">
    <property type="nucleotide sequence ID" value="XM_060440433.1"/>
</dbReference>